<evidence type="ECO:0000313" key="2">
    <source>
        <dbReference type="Proteomes" id="UP000324479"/>
    </source>
</evidence>
<dbReference type="EMBL" id="VWOX01000002">
    <property type="protein sequence ID" value="KAA5545926.1"/>
    <property type="molecule type" value="Genomic_DNA"/>
</dbReference>
<evidence type="ECO:0000313" key="1">
    <source>
        <dbReference type="EMBL" id="KAA5545926.1"/>
    </source>
</evidence>
<sequence length="376" mass="43112">MRWKHWFRYPTAIRRAKHHLTRHGVDPMTEDLGSSIGLDLYTDDLLLDCGRHLACIAEHARRIQSPVILRCSKWLLASIAHKKLGQRFLSQPSVRWIAPRDRFTNATLVFTDYTVRRVARDLHTCRTVRMMIGRQSIPDVPVMPYPMHPVHVQRATPEHLDQRRQQPKAGIFFAGNQKSRYGRDSMADQFGVLPRLQILEIVRRHFPDQVTDLQADGNEESIVLRDSQADPIASEDWLPTLASHRFFLCCPGASQPVCHNLVESMSVGVVPILEYGDRLSPPLTDGVNAIRFHGEQGLIEAIRRIRLMHPEQKRQLSHAAAEYYDRHLDGANFLSDALHRQTLDHAGMVMMPFHHVNLFDESLLDRHRDGIAVRSA</sequence>
<name>A0A5M6DHS9_9BACT</name>
<organism evidence="1 2">
    <name type="scientific">Roseiconus nitratireducens</name>
    <dbReference type="NCBI Taxonomy" id="2605748"/>
    <lineage>
        <taxon>Bacteria</taxon>
        <taxon>Pseudomonadati</taxon>
        <taxon>Planctomycetota</taxon>
        <taxon>Planctomycetia</taxon>
        <taxon>Pirellulales</taxon>
        <taxon>Pirellulaceae</taxon>
        <taxon>Roseiconus</taxon>
    </lineage>
</organism>
<comment type="caution">
    <text evidence="1">The sequence shown here is derived from an EMBL/GenBank/DDBJ whole genome shotgun (WGS) entry which is preliminary data.</text>
</comment>
<proteinExistence type="predicted"/>
<evidence type="ECO:0008006" key="3">
    <source>
        <dbReference type="Google" id="ProtNLM"/>
    </source>
</evidence>
<protein>
    <recommendedName>
        <fullName evidence="3">Exostosin family protein</fullName>
    </recommendedName>
</protein>
<accession>A0A5M6DHS9</accession>
<gene>
    <name evidence="1" type="ORF">FYK55_03160</name>
</gene>
<dbReference type="Proteomes" id="UP000324479">
    <property type="component" value="Unassembled WGS sequence"/>
</dbReference>
<dbReference type="RefSeq" id="WP_150074811.1">
    <property type="nucleotide sequence ID" value="NZ_VWOX01000002.1"/>
</dbReference>
<keyword evidence="2" id="KW-1185">Reference proteome</keyword>
<reference evidence="1 2" key="1">
    <citation type="submission" date="2019-08" db="EMBL/GenBank/DDBJ databases">
        <authorList>
            <person name="Dhanesh K."/>
            <person name="Kumar G."/>
            <person name="Sasikala C."/>
            <person name="Venkata Ramana C."/>
        </authorList>
    </citation>
    <scope>NUCLEOTIDE SEQUENCE [LARGE SCALE GENOMIC DNA]</scope>
    <source>
        <strain evidence="1 2">JC645</strain>
    </source>
</reference>
<dbReference type="AlphaFoldDB" id="A0A5M6DHS9"/>